<dbReference type="EMBL" id="JAHLFK010000031">
    <property type="protein sequence ID" value="MBU3829923.1"/>
    <property type="molecule type" value="Genomic_DNA"/>
</dbReference>
<dbReference type="AlphaFoldDB" id="A0A9E2NV37"/>
<evidence type="ECO:0000313" key="2">
    <source>
        <dbReference type="EMBL" id="MBU3829923.1"/>
    </source>
</evidence>
<protein>
    <submittedName>
        <fullName evidence="2">Uncharacterized protein</fullName>
    </submittedName>
</protein>
<dbReference type="Proteomes" id="UP000824180">
    <property type="component" value="Unassembled WGS sequence"/>
</dbReference>
<gene>
    <name evidence="2" type="ORF">H9843_03390</name>
</gene>
<evidence type="ECO:0000313" key="3">
    <source>
        <dbReference type="Proteomes" id="UP000824180"/>
    </source>
</evidence>
<evidence type="ECO:0000256" key="1">
    <source>
        <dbReference type="SAM" id="Phobius"/>
    </source>
</evidence>
<reference evidence="2" key="1">
    <citation type="journal article" date="2021" name="PeerJ">
        <title>Extensive microbial diversity within the chicken gut microbiome revealed by metagenomics and culture.</title>
        <authorList>
            <person name="Gilroy R."/>
            <person name="Ravi A."/>
            <person name="Getino M."/>
            <person name="Pursley I."/>
            <person name="Horton D.L."/>
            <person name="Alikhan N.F."/>
            <person name="Baker D."/>
            <person name="Gharbi K."/>
            <person name="Hall N."/>
            <person name="Watson M."/>
            <person name="Adriaenssens E.M."/>
            <person name="Foster-Nyarko E."/>
            <person name="Jarju S."/>
            <person name="Secka A."/>
            <person name="Antonio M."/>
            <person name="Oren A."/>
            <person name="Chaudhuri R.R."/>
            <person name="La Ragione R."/>
            <person name="Hildebrand F."/>
            <person name="Pallen M.J."/>
        </authorList>
    </citation>
    <scope>NUCLEOTIDE SEQUENCE</scope>
    <source>
        <strain evidence="2">876</strain>
    </source>
</reference>
<accession>A0A9E2NV37</accession>
<proteinExistence type="predicted"/>
<feature type="transmembrane region" description="Helical" evidence="1">
    <location>
        <begin position="45"/>
        <end position="67"/>
    </location>
</feature>
<dbReference type="InterPro" id="IPR049731">
    <property type="entry name" value="LVIS_2131-like"/>
</dbReference>
<comment type="caution">
    <text evidence="2">The sequence shown here is derived from an EMBL/GenBank/DDBJ whole genome shotgun (WGS) entry which is preliminary data.</text>
</comment>
<keyword evidence="1" id="KW-0812">Transmembrane</keyword>
<keyword evidence="1" id="KW-0472">Membrane</keyword>
<keyword evidence="1" id="KW-1133">Transmembrane helix</keyword>
<feature type="transmembrane region" description="Helical" evidence="1">
    <location>
        <begin position="6"/>
        <end position="25"/>
    </location>
</feature>
<name>A0A9E2NV37_9LACO</name>
<reference evidence="2" key="2">
    <citation type="submission" date="2021-04" db="EMBL/GenBank/DDBJ databases">
        <authorList>
            <person name="Gilroy R."/>
        </authorList>
    </citation>
    <scope>NUCLEOTIDE SEQUENCE</scope>
    <source>
        <strain evidence="2">876</strain>
    </source>
</reference>
<organism evidence="2 3">
    <name type="scientific">Candidatus Limosilactobacillus merdavium</name>
    <dbReference type="NCBI Taxonomy" id="2838651"/>
    <lineage>
        <taxon>Bacteria</taxon>
        <taxon>Bacillati</taxon>
        <taxon>Bacillota</taxon>
        <taxon>Bacilli</taxon>
        <taxon>Lactobacillales</taxon>
        <taxon>Lactobacillaceae</taxon>
        <taxon>Limosilactobacillus</taxon>
    </lineage>
</organism>
<sequence>MTWNWLGWLMWILAIAFLGFVIHYIRVKQLMLIAKTKKRFDGKLFARYVAMCLVAIIWLGGLVYLHFVQPVDYNNQQQVRLSTKYQPLQLHNQGSDYYYVLSKRSASGKRPIVSYTYWTDDSKYMVSSHFSSISDGDRLIPVEASGLPWNKKKLQRIDNESGHAFSAVMTGYYRNTPLNGLGLRANHVASSYTLLRVPQENMVAEH</sequence>
<dbReference type="NCBIfam" id="NF040508">
    <property type="entry name" value="LVIS_2131_fam"/>
    <property type="match status" value="1"/>
</dbReference>